<reference evidence="1" key="1">
    <citation type="submission" date="2022-03" db="EMBL/GenBank/DDBJ databases">
        <authorList>
            <person name="Woo C.Y."/>
        </authorList>
    </citation>
    <scope>NUCLEOTIDE SEQUENCE</scope>
    <source>
        <strain evidence="1">CYS-01</strain>
    </source>
</reference>
<organism evidence="1 2">
    <name type="scientific">Pedobacter montanisoli</name>
    <dbReference type="NCBI Taxonomy" id="2923277"/>
    <lineage>
        <taxon>Bacteria</taxon>
        <taxon>Pseudomonadati</taxon>
        <taxon>Bacteroidota</taxon>
        <taxon>Sphingobacteriia</taxon>
        <taxon>Sphingobacteriales</taxon>
        <taxon>Sphingobacteriaceae</taxon>
        <taxon>Pedobacter</taxon>
    </lineage>
</organism>
<evidence type="ECO:0008006" key="3">
    <source>
        <dbReference type="Google" id="ProtNLM"/>
    </source>
</evidence>
<gene>
    <name evidence="1" type="ORF">MMF97_13725</name>
</gene>
<keyword evidence="2" id="KW-1185">Reference proteome</keyword>
<dbReference type="RefSeq" id="WP_243363077.1">
    <property type="nucleotide sequence ID" value="NZ_JALGBH010000002.1"/>
</dbReference>
<proteinExistence type="predicted"/>
<dbReference type="EMBL" id="JALGBH010000002">
    <property type="protein sequence ID" value="MCJ0743774.1"/>
    <property type="molecule type" value="Genomic_DNA"/>
</dbReference>
<protein>
    <recommendedName>
        <fullName evidence="3">DUF4168 domain-containing protein</fullName>
    </recommendedName>
</protein>
<evidence type="ECO:0000313" key="2">
    <source>
        <dbReference type="Proteomes" id="UP001165460"/>
    </source>
</evidence>
<accession>A0ABS9ZZN5</accession>
<dbReference type="Proteomes" id="UP001165460">
    <property type="component" value="Unassembled WGS sequence"/>
</dbReference>
<comment type="caution">
    <text evidence="1">The sequence shown here is derived from an EMBL/GenBank/DDBJ whole genome shotgun (WGS) entry which is preliminary data.</text>
</comment>
<evidence type="ECO:0000313" key="1">
    <source>
        <dbReference type="EMBL" id="MCJ0743774.1"/>
    </source>
</evidence>
<sequence>MMKIFVNVILAFSFALFQEIDVKELKKDPVFIECRKAQKELIDGMITKKYQLPKNISREQIRNNRNKASLIKLYKDAGMKNAEEYFNLQEKCSMLMISFLKKHPELQKLDSQKRKETLKALFKS</sequence>
<name>A0ABS9ZZN5_9SPHI</name>